<proteinExistence type="predicted"/>
<dbReference type="AlphaFoldDB" id="A0A7C1SX73"/>
<accession>A0A7C1SX73</accession>
<evidence type="ECO:0000313" key="2">
    <source>
        <dbReference type="EMBL" id="HEB13501.1"/>
    </source>
</evidence>
<reference evidence="2" key="1">
    <citation type="journal article" date="2020" name="mSystems">
        <title>Genome- and Community-Level Interaction Insights into Carbon Utilization and Element Cycling Functions of Hydrothermarchaeota in Hydrothermal Sediment.</title>
        <authorList>
            <person name="Zhou Z."/>
            <person name="Liu Y."/>
            <person name="Xu W."/>
            <person name="Pan J."/>
            <person name="Luo Z.H."/>
            <person name="Li M."/>
        </authorList>
    </citation>
    <scope>NUCLEOTIDE SEQUENCE [LARGE SCALE GENOMIC DNA]</scope>
    <source>
        <strain evidence="2">HyVt-369</strain>
    </source>
</reference>
<gene>
    <name evidence="2" type="ORF">ENI13_00805</name>
</gene>
<comment type="caution">
    <text evidence="2">The sequence shown here is derived from an EMBL/GenBank/DDBJ whole genome shotgun (WGS) entry which is preliminary data.</text>
</comment>
<dbReference type="Proteomes" id="UP000885695">
    <property type="component" value="Unassembled WGS sequence"/>
</dbReference>
<name>A0A7C1SX73_UNCC3</name>
<protein>
    <submittedName>
        <fullName evidence="2">Uncharacterized protein</fullName>
    </submittedName>
</protein>
<organism evidence="2">
    <name type="scientific">candidate division CPR3 bacterium</name>
    <dbReference type="NCBI Taxonomy" id="2268181"/>
    <lineage>
        <taxon>Bacteria</taxon>
        <taxon>Bacteria division CPR3</taxon>
    </lineage>
</organism>
<feature type="region of interest" description="Disordered" evidence="1">
    <location>
        <begin position="57"/>
        <end position="80"/>
    </location>
</feature>
<sequence length="386" mass="41791">MSLYDQLKGGAALDKKKQPAKGGFFDFLDVLPFVGDDKKTPAKKPTGSKLFDTLKQESKGEIAPTPREFTDIPGVGRFPKTTIGPTDKEIIVPTAAQRIKDWGNAWEVYTVQQEQKGRQEEIEKVTKELPEDYQEPTGFWGQFREAIWLGIIDNASSMAGGAEAFGKKSGGKNLEDFGIEMQDKFDKIVAQNPEWQAPQDIPETSARFKDKRYYARLMGGGLPTVLAGITTIAGAALVGGPIGAFAAGTFVFGTLEGGSAYREAKKGGATEKQAQAIFAIVGGVNGFIETAFPGIVLLRSTGALRAFNGSLTRRLTRMFIEGAITEGLFEEGTQNIFANIVAKSYDENRGTFDNVVDSIVAGTLLGGPFSELQDYTLQAPYSLLNR</sequence>
<dbReference type="EMBL" id="DRHL01000042">
    <property type="protein sequence ID" value="HEB13501.1"/>
    <property type="molecule type" value="Genomic_DNA"/>
</dbReference>
<evidence type="ECO:0000256" key="1">
    <source>
        <dbReference type="SAM" id="MobiDB-lite"/>
    </source>
</evidence>